<comment type="caution">
    <text evidence="3">The sequence shown here is derived from an EMBL/GenBank/DDBJ whole genome shotgun (WGS) entry which is preliminary data.</text>
</comment>
<dbReference type="STRING" id="52838.A0A4S8IG06"/>
<dbReference type="Pfam" id="PF00190">
    <property type="entry name" value="Cupin_1"/>
    <property type="match status" value="2"/>
</dbReference>
<feature type="region of interest" description="Disordered" evidence="1">
    <location>
        <begin position="341"/>
        <end position="361"/>
    </location>
</feature>
<feature type="region of interest" description="Disordered" evidence="1">
    <location>
        <begin position="36"/>
        <end position="61"/>
    </location>
</feature>
<proteinExistence type="predicted"/>
<feature type="domain" description="Cupin type-1" evidence="2">
    <location>
        <begin position="270"/>
        <end position="439"/>
    </location>
</feature>
<evidence type="ECO:0000313" key="3">
    <source>
        <dbReference type="EMBL" id="THU46889.1"/>
    </source>
</evidence>
<dbReference type="Proteomes" id="UP000317650">
    <property type="component" value="Chromosome 9"/>
</dbReference>
<evidence type="ECO:0000313" key="4">
    <source>
        <dbReference type="Proteomes" id="UP000317650"/>
    </source>
</evidence>
<gene>
    <name evidence="3" type="ORF">C4D60_Mb09t09680</name>
</gene>
<dbReference type="InterPro" id="IPR050253">
    <property type="entry name" value="Seed_Storage-Functional"/>
</dbReference>
<dbReference type="InterPro" id="IPR011051">
    <property type="entry name" value="RmlC_Cupin_sf"/>
</dbReference>
<dbReference type="PANTHER" id="PTHR31189">
    <property type="entry name" value="OS03G0336100 PROTEIN-RELATED"/>
    <property type="match status" value="1"/>
</dbReference>
<dbReference type="InterPro" id="IPR006045">
    <property type="entry name" value="Cupin_1"/>
</dbReference>
<name>A0A4S8IG06_MUSBA</name>
<evidence type="ECO:0000259" key="2">
    <source>
        <dbReference type="SMART" id="SM00835"/>
    </source>
</evidence>
<dbReference type="AlphaFoldDB" id="A0A4S8IG06"/>
<dbReference type="PANTHER" id="PTHR31189:SF13">
    <property type="entry name" value="CUPINCIN"/>
    <property type="match status" value="1"/>
</dbReference>
<dbReference type="Gene3D" id="2.60.120.10">
    <property type="entry name" value="Jelly Rolls"/>
    <property type="match status" value="2"/>
</dbReference>
<evidence type="ECO:0000256" key="1">
    <source>
        <dbReference type="SAM" id="MobiDB-lite"/>
    </source>
</evidence>
<dbReference type="EMBL" id="PYDT01000010">
    <property type="protein sequence ID" value="THU46889.1"/>
    <property type="molecule type" value="Genomic_DNA"/>
</dbReference>
<dbReference type="SMART" id="SM00835">
    <property type="entry name" value="Cupin_1"/>
    <property type="match status" value="2"/>
</dbReference>
<dbReference type="CDD" id="cd02245">
    <property type="entry name" value="cupin_7S_vicilin-like_C"/>
    <property type="match status" value="1"/>
</dbReference>
<dbReference type="InterPro" id="IPR014710">
    <property type="entry name" value="RmlC-like_jellyroll"/>
</dbReference>
<accession>A0A4S8IG06</accession>
<sequence length="477" mass="53783">MATGKGQVRLPTSAAPFLPLGCILLGIRAGEDALRHGGAEGPASEKLEGSRSARRKAEGEAREHNPYYFGERSYEHWSRSEHGRFKVLERFSRRSELLIGIENYRLAIMEAEPETFIMPSHWDAEEVFYVMEGRGTITLLHEENRESYEIKRGDIMRIPAGVIVYAINKAKNERLRIAMLLHPISTPGHFEVHAQEFFGAAGSNPESFYNSFSNGVLEAAFNTPRDRLERLFERQRKGEIIKITEEQIRALSQTTGFGGGRPFAQSNEPYNLLQKRPSHANEYGELYEARSSDYHRLQDLDVDVSIANISERSMMAPSYNSRATKLAMVVEGRGHFEMACPRRSGEARRSEDATEPEGQQRVRYRTVRSQVSRSSVFVIPPGHPVTAVAAANENLQVLCFGIRAGRNRKYYLAGKNNVMNLLDREAKQLSFGAPAEEVQEVFDAQPESVFLPGPGRRRGEAKRRQPSVESLFGFRGF</sequence>
<keyword evidence="4" id="KW-1185">Reference proteome</keyword>
<dbReference type="SUPFAM" id="SSF51182">
    <property type="entry name" value="RmlC-like cupins"/>
    <property type="match status" value="1"/>
</dbReference>
<reference evidence="3 4" key="1">
    <citation type="journal article" date="2019" name="Nat. Plants">
        <title>Genome sequencing of Musa balbisiana reveals subgenome evolution and function divergence in polyploid bananas.</title>
        <authorList>
            <person name="Yao X."/>
        </authorList>
    </citation>
    <scope>NUCLEOTIDE SEQUENCE [LARGE SCALE GENOMIC DNA]</scope>
    <source>
        <strain evidence="4">cv. DH-PKW</strain>
        <tissue evidence="3">Leaves</tissue>
    </source>
</reference>
<feature type="compositionally biased region" description="Basic and acidic residues" evidence="1">
    <location>
        <begin position="343"/>
        <end position="352"/>
    </location>
</feature>
<feature type="domain" description="Cupin type-1" evidence="2">
    <location>
        <begin position="89"/>
        <end position="229"/>
    </location>
</feature>
<protein>
    <recommendedName>
        <fullName evidence="2">Cupin type-1 domain-containing protein</fullName>
    </recommendedName>
</protein>
<dbReference type="CDD" id="cd02244">
    <property type="entry name" value="cupin_7S_vicilin-like_N"/>
    <property type="match status" value="1"/>
</dbReference>
<organism evidence="3 4">
    <name type="scientific">Musa balbisiana</name>
    <name type="common">Banana</name>
    <dbReference type="NCBI Taxonomy" id="52838"/>
    <lineage>
        <taxon>Eukaryota</taxon>
        <taxon>Viridiplantae</taxon>
        <taxon>Streptophyta</taxon>
        <taxon>Embryophyta</taxon>
        <taxon>Tracheophyta</taxon>
        <taxon>Spermatophyta</taxon>
        <taxon>Magnoliopsida</taxon>
        <taxon>Liliopsida</taxon>
        <taxon>Zingiberales</taxon>
        <taxon>Musaceae</taxon>
        <taxon>Musa</taxon>
    </lineage>
</organism>